<gene>
    <name evidence="1" type="ORF">LIER_01154</name>
</gene>
<evidence type="ECO:0000313" key="1">
    <source>
        <dbReference type="EMBL" id="GAA0139653.1"/>
    </source>
</evidence>
<reference evidence="1 2" key="1">
    <citation type="submission" date="2024-01" db="EMBL/GenBank/DDBJ databases">
        <title>The complete chloroplast genome sequence of Lithospermum erythrorhizon: insights into the phylogenetic relationship among Boraginaceae species and the maternal lineages of purple gromwells.</title>
        <authorList>
            <person name="Okada T."/>
            <person name="Watanabe K."/>
        </authorList>
    </citation>
    <scope>NUCLEOTIDE SEQUENCE [LARGE SCALE GENOMIC DNA]</scope>
</reference>
<protein>
    <submittedName>
        <fullName evidence="1">Uncharacterized protein</fullName>
    </submittedName>
</protein>
<name>A0AAV3NPG5_LITER</name>
<sequence length="154" mass="17378">MSLPEELNTSFPIPSKRPLSPVVEVQEVIPKEVVRQEEGQANMVGPSYPVYDGRYLELPYTITPNLEVSGETSWTARKLHYHAIKPLLSKKAVNGTFVLASRAALLARESNNAHRQVDILKKRVATKNLLIKDKDKELSTKKLELEELSNMVKE</sequence>
<organism evidence="1 2">
    <name type="scientific">Lithospermum erythrorhizon</name>
    <name type="common">Purple gromwell</name>
    <name type="synonym">Lithospermum officinale var. erythrorhizon</name>
    <dbReference type="NCBI Taxonomy" id="34254"/>
    <lineage>
        <taxon>Eukaryota</taxon>
        <taxon>Viridiplantae</taxon>
        <taxon>Streptophyta</taxon>
        <taxon>Embryophyta</taxon>
        <taxon>Tracheophyta</taxon>
        <taxon>Spermatophyta</taxon>
        <taxon>Magnoliopsida</taxon>
        <taxon>eudicotyledons</taxon>
        <taxon>Gunneridae</taxon>
        <taxon>Pentapetalae</taxon>
        <taxon>asterids</taxon>
        <taxon>lamiids</taxon>
        <taxon>Boraginales</taxon>
        <taxon>Boraginaceae</taxon>
        <taxon>Boraginoideae</taxon>
        <taxon>Lithospermeae</taxon>
        <taxon>Lithospermum</taxon>
    </lineage>
</organism>
<proteinExistence type="predicted"/>
<dbReference type="EMBL" id="BAABME010000107">
    <property type="protein sequence ID" value="GAA0139653.1"/>
    <property type="molecule type" value="Genomic_DNA"/>
</dbReference>
<evidence type="ECO:0000313" key="2">
    <source>
        <dbReference type="Proteomes" id="UP001454036"/>
    </source>
</evidence>
<comment type="caution">
    <text evidence="1">The sequence shown here is derived from an EMBL/GenBank/DDBJ whole genome shotgun (WGS) entry which is preliminary data.</text>
</comment>
<accession>A0AAV3NPG5</accession>
<dbReference type="AlphaFoldDB" id="A0AAV3NPG5"/>
<dbReference type="Proteomes" id="UP001454036">
    <property type="component" value="Unassembled WGS sequence"/>
</dbReference>
<keyword evidence="2" id="KW-1185">Reference proteome</keyword>